<dbReference type="Proteomes" id="UP001458880">
    <property type="component" value="Unassembled WGS sequence"/>
</dbReference>
<sequence length="97" mass="10496">MDANPKSTGLQYCKVGQKPTPQAAAARVTTDTRHVAVVIPAMQSARQASLQDYHHLRLIGPITRCLERAVICLSSSTPPSVKETETDNVEMVQLPVA</sequence>
<gene>
    <name evidence="1" type="ORF">QE152_g7622</name>
</gene>
<organism evidence="1 2">
    <name type="scientific">Popillia japonica</name>
    <name type="common">Japanese beetle</name>
    <dbReference type="NCBI Taxonomy" id="7064"/>
    <lineage>
        <taxon>Eukaryota</taxon>
        <taxon>Metazoa</taxon>
        <taxon>Ecdysozoa</taxon>
        <taxon>Arthropoda</taxon>
        <taxon>Hexapoda</taxon>
        <taxon>Insecta</taxon>
        <taxon>Pterygota</taxon>
        <taxon>Neoptera</taxon>
        <taxon>Endopterygota</taxon>
        <taxon>Coleoptera</taxon>
        <taxon>Polyphaga</taxon>
        <taxon>Scarabaeiformia</taxon>
        <taxon>Scarabaeidae</taxon>
        <taxon>Rutelinae</taxon>
        <taxon>Popillia</taxon>
    </lineage>
</organism>
<reference evidence="1 2" key="1">
    <citation type="journal article" date="2024" name="BMC Genomics">
        <title>De novo assembly and annotation of Popillia japonica's genome with initial clues to its potential as an invasive pest.</title>
        <authorList>
            <person name="Cucini C."/>
            <person name="Boschi S."/>
            <person name="Funari R."/>
            <person name="Cardaioli E."/>
            <person name="Iannotti N."/>
            <person name="Marturano G."/>
            <person name="Paoli F."/>
            <person name="Bruttini M."/>
            <person name="Carapelli A."/>
            <person name="Frati F."/>
            <person name="Nardi F."/>
        </authorList>
    </citation>
    <scope>NUCLEOTIDE SEQUENCE [LARGE SCALE GENOMIC DNA]</scope>
    <source>
        <strain evidence="1">DMR45628</strain>
    </source>
</reference>
<comment type="caution">
    <text evidence="1">The sequence shown here is derived from an EMBL/GenBank/DDBJ whole genome shotgun (WGS) entry which is preliminary data.</text>
</comment>
<name>A0AAW1MER6_POPJA</name>
<evidence type="ECO:0000313" key="2">
    <source>
        <dbReference type="Proteomes" id="UP001458880"/>
    </source>
</evidence>
<keyword evidence="2" id="KW-1185">Reference proteome</keyword>
<accession>A0AAW1MER6</accession>
<protein>
    <submittedName>
        <fullName evidence="1">Uncharacterized protein</fullName>
    </submittedName>
</protein>
<dbReference type="AlphaFoldDB" id="A0AAW1MER6"/>
<evidence type="ECO:0000313" key="1">
    <source>
        <dbReference type="EMBL" id="KAK9744581.1"/>
    </source>
</evidence>
<dbReference type="EMBL" id="JASPKY010000056">
    <property type="protein sequence ID" value="KAK9744581.1"/>
    <property type="molecule type" value="Genomic_DNA"/>
</dbReference>
<proteinExistence type="predicted"/>